<gene>
    <name evidence="2" type="ORF">BS47DRAFT_1342255</name>
</gene>
<protein>
    <recommendedName>
        <fullName evidence="4">Chaps-domain-containing protein</fullName>
    </recommendedName>
</protein>
<feature type="region of interest" description="Disordered" evidence="1">
    <location>
        <begin position="437"/>
        <end position="570"/>
    </location>
</feature>
<dbReference type="GO" id="GO:0034044">
    <property type="term" value="C:exomer complex"/>
    <property type="evidence" value="ECO:0007669"/>
    <property type="project" value="UniProtKB-ARBA"/>
</dbReference>
<accession>A0A9P6DU93</accession>
<comment type="caution">
    <text evidence="2">The sequence shown here is derived from an EMBL/GenBank/DDBJ whole genome shotgun (WGS) entry which is preliminary data.</text>
</comment>
<dbReference type="GO" id="GO:0006893">
    <property type="term" value="P:Golgi to plasma membrane transport"/>
    <property type="evidence" value="ECO:0007669"/>
    <property type="project" value="TreeGrafter"/>
</dbReference>
<dbReference type="EMBL" id="MU128953">
    <property type="protein sequence ID" value="KAF9515106.1"/>
    <property type="molecule type" value="Genomic_DNA"/>
</dbReference>
<evidence type="ECO:0000256" key="1">
    <source>
        <dbReference type="SAM" id="MobiDB-lite"/>
    </source>
</evidence>
<sequence length="746" mass="83559">MSETFKDIPEFFEVDKEESLTARTDTLSTFRELGPPDLCHVVKSTGGRAAPDMSSYHYVSGVDASSSASLAAYLNSLTYAIEETSAWFSKSAIWRVRSGTYCCFNAFSRVDVRVDVKIPGGVNAYVVDPRGDRHQPTPEIWQETYLSALLRAILYADDPNYSLQGFRKLDPITSPEGELRFLQAAEALFHKGWQLGSEPEIQVASIVSNHLTSGILKYFGDSSRFDQAVNLFEKLHQREPEVASLLAQGYIGMNAEVKAVEVMASALRENPQSYTLLHVQCDFLRSKGQIEWAVKLARQAVNCAPSEFVTWAKLSEVYIEMGKFESALLTLNSCPMFTYNERDLHRMPTPSKTHLPIKQYISESRILEDYVPGDNEADPALVRLPAPGLRGTFARAYSLLTKLVSQIGWDELLKTRSAVFVMEEEYRMQKVHSDARISDTEPLPTNGVIYEDGSVRDSGVSGMSNTTGRRDVADDDASIRAIVGRSDPSDSASPLTTEIPIIKVSSESDRSPELEESPAVTEAETNDTAVSSERDVSKSPVESAKDEVERPRQAAANEEDNSDGHTVPATQDFSFSNKRLCERWLDNLFMVLYEDLRIWTIFRAEVAHFKTQHVVYRKTGTEWEILGDLGARLHHKEEAKEAYQRCLDAKFSAKAWMKLLEMYVAEGDLGKSLNAAIRLSAHQQRWYAESSYPTATAKHLFKLGQLHGFEKINNTLTSMGLAHAILIVVQGYLQYGRTFKVEGYDF</sequence>
<dbReference type="OrthoDB" id="434695at2759"/>
<dbReference type="Proteomes" id="UP000886523">
    <property type="component" value="Unassembled WGS sequence"/>
</dbReference>
<dbReference type="PANTHER" id="PTHR31975">
    <property type="entry name" value="BUD SITE SELECTION PROTEIN 7-RELATED"/>
    <property type="match status" value="1"/>
</dbReference>
<dbReference type="InterPro" id="IPR011990">
    <property type="entry name" value="TPR-like_helical_dom_sf"/>
</dbReference>
<dbReference type="FunFam" id="1.25.40.10:FF:000149">
    <property type="entry name" value="Clathrin-coated vesiclec protein (Bud7)"/>
    <property type="match status" value="1"/>
</dbReference>
<reference evidence="2" key="1">
    <citation type="journal article" date="2020" name="Nat. Commun.">
        <title>Large-scale genome sequencing of mycorrhizal fungi provides insights into the early evolution of symbiotic traits.</title>
        <authorList>
            <person name="Miyauchi S."/>
            <person name="Kiss E."/>
            <person name="Kuo A."/>
            <person name="Drula E."/>
            <person name="Kohler A."/>
            <person name="Sanchez-Garcia M."/>
            <person name="Morin E."/>
            <person name="Andreopoulos B."/>
            <person name="Barry K.W."/>
            <person name="Bonito G."/>
            <person name="Buee M."/>
            <person name="Carver A."/>
            <person name="Chen C."/>
            <person name="Cichocki N."/>
            <person name="Clum A."/>
            <person name="Culley D."/>
            <person name="Crous P.W."/>
            <person name="Fauchery L."/>
            <person name="Girlanda M."/>
            <person name="Hayes R.D."/>
            <person name="Keri Z."/>
            <person name="LaButti K."/>
            <person name="Lipzen A."/>
            <person name="Lombard V."/>
            <person name="Magnuson J."/>
            <person name="Maillard F."/>
            <person name="Murat C."/>
            <person name="Nolan M."/>
            <person name="Ohm R.A."/>
            <person name="Pangilinan J."/>
            <person name="Pereira M.F."/>
            <person name="Perotto S."/>
            <person name="Peter M."/>
            <person name="Pfister S."/>
            <person name="Riley R."/>
            <person name="Sitrit Y."/>
            <person name="Stielow J.B."/>
            <person name="Szollosi G."/>
            <person name="Zifcakova L."/>
            <person name="Stursova M."/>
            <person name="Spatafora J.W."/>
            <person name="Tedersoo L."/>
            <person name="Vaario L.M."/>
            <person name="Yamada A."/>
            <person name="Yan M."/>
            <person name="Wang P."/>
            <person name="Xu J."/>
            <person name="Bruns T."/>
            <person name="Baldrian P."/>
            <person name="Vilgalys R."/>
            <person name="Dunand C."/>
            <person name="Henrissat B."/>
            <person name="Grigoriev I.V."/>
            <person name="Hibbett D."/>
            <person name="Nagy L.G."/>
            <person name="Martin F.M."/>
        </authorList>
    </citation>
    <scope>NUCLEOTIDE SEQUENCE</scope>
    <source>
        <strain evidence="2">UP504</strain>
    </source>
</reference>
<feature type="compositionally biased region" description="Basic and acidic residues" evidence="1">
    <location>
        <begin position="532"/>
        <end position="552"/>
    </location>
</feature>
<dbReference type="Gene3D" id="1.25.40.10">
    <property type="entry name" value="Tetratricopeptide repeat domain"/>
    <property type="match status" value="2"/>
</dbReference>
<dbReference type="PANTHER" id="PTHR31975:SF1">
    <property type="entry name" value="BUD SITE SELECTION PROTEIN 7-RELATED"/>
    <property type="match status" value="1"/>
</dbReference>
<organism evidence="2 3">
    <name type="scientific">Hydnum rufescens UP504</name>
    <dbReference type="NCBI Taxonomy" id="1448309"/>
    <lineage>
        <taxon>Eukaryota</taxon>
        <taxon>Fungi</taxon>
        <taxon>Dikarya</taxon>
        <taxon>Basidiomycota</taxon>
        <taxon>Agaricomycotina</taxon>
        <taxon>Agaricomycetes</taxon>
        <taxon>Cantharellales</taxon>
        <taxon>Hydnaceae</taxon>
        <taxon>Hydnum</taxon>
    </lineage>
</organism>
<name>A0A9P6DU93_9AGAM</name>
<keyword evidence="3" id="KW-1185">Reference proteome</keyword>
<proteinExistence type="predicted"/>
<dbReference type="Pfam" id="PF09295">
    <property type="entry name" value="ChAPs"/>
    <property type="match status" value="1"/>
</dbReference>
<evidence type="ECO:0008006" key="4">
    <source>
        <dbReference type="Google" id="ProtNLM"/>
    </source>
</evidence>
<evidence type="ECO:0000313" key="2">
    <source>
        <dbReference type="EMBL" id="KAF9515106.1"/>
    </source>
</evidence>
<evidence type="ECO:0000313" key="3">
    <source>
        <dbReference type="Proteomes" id="UP000886523"/>
    </source>
</evidence>
<dbReference type="SUPFAM" id="SSF48452">
    <property type="entry name" value="TPR-like"/>
    <property type="match status" value="1"/>
</dbReference>
<dbReference type="AlphaFoldDB" id="A0A9P6DU93"/>
<dbReference type="InterPro" id="IPR015374">
    <property type="entry name" value="ChAPs"/>
</dbReference>